<reference evidence="3" key="1">
    <citation type="journal article" date="2022" name="G3 (Bethesda)">
        <title>Unveiling the complete genome sequence of Alicyclobacillus acidoterrestris DSM 3922T, a taint-producing strain.</title>
        <authorList>
            <person name="Leonardo I.C."/>
            <person name="Barreto Crespo M.T."/>
            <person name="Gaspar F.B."/>
        </authorList>
    </citation>
    <scope>NUCLEOTIDE SEQUENCE [LARGE SCALE GENOMIC DNA]</scope>
    <source>
        <strain evidence="3">DSM 3922</strain>
    </source>
</reference>
<dbReference type="RefSeq" id="WP_021295904.1">
    <property type="nucleotide sequence ID" value="NZ_AURB01000112.1"/>
</dbReference>
<proteinExistence type="predicted"/>
<dbReference type="CDD" id="cd00920">
    <property type="entry name" value="Cupredoxin"/>
    <property type="match status" value="1"/>
</dbReference>
<gene>
    <name evidence="2" type="ORF">K1I37_07945</name>
</gene>
<dbReference type="InterPro" id="IPR008972">
    <property type="entry name" value="Cupredoxin"/>
</dbReference>
<name>T0BW16_ALIAG</name>
<protein>
    <submittedName>
        <fullName evidence="2">Cupredoxin domain-containing protein</fullName>
    </submittedName>
</protein>
<evidence type="ECO:0000313" key="2">
    <source>
        <dbReference type="EMBL" id="UNO50393.1"/>
    </source>
</evidence>
<evidence type="ECO:0000313" key="3">
    <source>
        <dbReference type="Proteomes" id="UP000829401"/>
    </source>
</evidence>
<sequence>MRLTRLCSVALLTVFFPFSAAYAQTVQVTLRDGSIQPGTIQSTKGQEVHVLVQNRGLNVHNFVLPAFYVFTQNLQPGQRVDVRFTPDKTGAFQYYSDKSGVPEPGMFGTIQVG</sequence>
<keyword evidence="3" id="KW-1185">Reference proteome</keyword>
<dbReference type="Pfam" id="PF13473">
    <property type="entry name" value="Cupredoxin_1"/>
    <property type="match status" value="1"/>
</dbReference>
<organism evidence="2 3">
    <name type="scientific">Alicyclobacillus acidoterrestris (strain ATCC 49025 / DSM 3922 / CIP 106132 / NCIMB 13137 / GD3B)</name>
    <dbReference type="NCBI Taxonomy" id="1356854"/>
    <lineage>
        <taxon>Bacteria</taxon>
        <taxon>Bacillati</taxon>
        <taxon>Bacillota</taxon>
        <taxon>Bacilli</taxon>
        <taxon>Bacillales</taxon>
        <taxon>Alicyclobacillaceae</taxon>
        <taxon>Alicyclobacillus</taxon>
    </lineage>
</organism>
<accession>A0A9E7CX30</accession>
<dbReference type="eggNOG" id="COG4454">
    <property type="taxonomic scope" value="Bacteria"/>
</dbReference>
<dbReference type="KEGG" id="aaco:K1I37_07945"/>
<dbReference type="InterPro" id="IPR028096">
    <property type="entry name" value="EfeO_Cupredoxin"/>
</dbReference>
<dbReference type="Gene3D" id="2.60.40.420">
    <property type="entry name" value="Cupredoxins - blue copper proteins"/>
    <property type="match status" value="1"/>
</dbReference>
<dbReference type="EMBL" id="CP080467">
    <property type="protein sequence ID" value="UNO50393.1"/>
    <property type="molecule type" value="Genomic_DNA"/>
</dbReference>
<dbReference type="SUPFAM" id="SSF49503">
    <property type="entry name" value="Cupredoxins"/>
    <property type="match status" value="1"/>
</dbReference>
<dbReference type="Proteomes" id="UP000829401">
    <property type="component" value="Chromosome"/>
</dbReference>
<feature type="domain" description="EfeO-type cupredoxin-like" evidence="1">
    <location>
        <begin position="7"/>
        <end position="97"/>
    </location>
</feature>
<accession>T0BW16</accession>
<dbReference type="AlphaFoldDB" id="T0BW16"/>
<dbReference type="STRING" id="1356854.N007_00835"/>
<evidence type="ECO:0000259" key="1">
    <source>
        <dbReference type="Pfam" id="PF13473"/>
    </source>
</evidence>